<evidence type="ECO:0000313" key="5">
    <source>
        <dbReference type="Proteomes" id="UP000247569"/>
    </source>
</evidence>
<dbReference type="Proteomes" id="UP000247569">
    <property type="component" value="Unassembled WGS sequence"/>
</dbReference>
<name>A0A318KGL7_9NOCA</name>
<proteinExistence type="predicted"/>
<dbReference type="Gene3D" id="3.90.245.10">
    <property type="entry name" value="Ribonucleoside hydrolase-like"/>
    <property type="match status" value="1"/>
</dbReference>
<dbReference type="OrthoDB" id="4513390at2"/>
<dbReference type="RefSeq" id="WP_040735524.1">
    <property type="nucleotide sequence ID" value="NZ_QJKF01000001.1"/>
</dbReference>
<keyword evidence="2" id="KW-0326">Glycosidase</keyword>
<accession>A0A318KGL7</accession>
<dbReference type="PANTHER" id="PTHR12304:SF4">
    <property type="entry name" value="URIDINE NUCLEOSIDASE"/>
    <property type="match status" value="1"/>
</dbReference>
<evidence type="ECO:0000313" key="4">
    <source>
        <dbReference type="EMBL" id="PXX71333.1"/>
    </source>
</evidence>
<comment type="caution">
    <text evidence="4">The sequence shown here is derived from an EMBL/GenBank/DDBJ whole genome shotgun (WGS) entry which is preliminary data.</text>
</comment>
<organism evidence="4 5">
    <name type="scientific">Nocardia tenerifensis</name>
    <dbReference type="NCBI Taxonomy" id="228006"/>
    <lineage>
        <taxon>Bacteria</taxon>
        <taxon>Bacillati</taxon>
        <taxon>Actinomycetota</taxon>
        <taxon>Actinomycetes</taxon>
        <taxon>Mycobacteriales</taxon>
        <taxon>Nocardiaceae</taxon>
        <taxon>Nocardia</taxon>
    </lineage>
</organism>
<evidence type="ECO:0000259" key="3">
    <source>
        <dbReference type="Pfam" id="PF01156"/>
    </source>
</evidence>
<dbReference type="SUPFAM" id="SSF53590">
    <property type="entry name" value="Nucleoside hydrolase"/>
    <property type="match status" value="1"/>
</dbReference>
<gene>
    <name evidence="4" type="ORF">DFR70_101755</name>
</gene>
<dbReference type="InterPro" id="IPR023186">
    <property type="entry name" value="IUNH"/>
</dbReference>
<evidence type="ECO:0000256" key="2">
    <source>
        <dbReference type="ARBA" id="ARBA00023295"/>
    </source>
</evidence>
<dbReference type="AlphaFoldDB" id="A0A318KGL7"/>
<dbReference type="Pfam" id="PF01156">
    <property type="entry name" value="IU_nuc_hydro"/>
    <property type="match status" value="1"/>
</dbReference>
<protein>
    <submittedName>
        <fullName evidence="4">Inosine-uridine nucleoside N-ribohydrolase</fullName>
    </submittedName>
</protein>
<dbReference type="GO" id="GO:0006152">
    <property type="term" value="P:purine nucleoside catabolic process"/>
    <property type="evidence" value="ECO:0007669"/>
    <property type="project" value="TreeGrafter"/>
</dbReference>
<evidence type="ECO:0000256" key="1">
    <source>
        <dbReference type="ARBA" id="ARBA00022801"/>
    </source>
</evidence>
<keyword evidence="1 4" id="KW-0378">Hydrolase</keyword>
<dbReference type="InterPro" id="IPR036452">
    <property type="entry name" value="Ribo_hydro-like"/>
</dbReference>
<dbReference type="GO" id="GO:0008477">
    <property type="term" value="F:purine nucleosidase activity"/>
    <property type="evidence" value="ECO:0007669"/>
    <property type="project" value="TreeGrafter"/>
</dbReference>
<reference evidence="4 5" key="1">
    <citation type="submission" date="2018-05" db="EMBL/GenBank/DDBJ databases">
        <title>Genomic Encyclopedia of Type Strains, Phase IV (KMG-IV): sequencing the most valuable type-strain genomes for metagenomic binning, comparative biology and taxonomic classification.</title>
        <authorList>
            <person name="Goeker M."/>
        </authorList>
    </citation>
    <scope>NUCLEOTIDE SEQUENCE [LARGE SCALE GENOMIC DNA]</scope>
    <source>
        <strain evidence="4 5">DSM 44704</strain>
    </source>
</reference>
<dbReference type="InterPro" id="IPR001910">
    <property type="entry name" value="Inosine/uridine_hydrolase_dom"/>
</dbReference>
<feature type="domain" description="Inosine/uridine-preferring nucleoside hydrolase" evidence="3">
    <location>
        <begin position="54"/>
        <end position="291"/>
    </location>
</feature>
<dbReference type="EMBL" id="QJKF01000001">
    <property type="protein sequence ID" value="PXX71333.1"/>
    <property type="molecule type" value="Genomic_DNA"/>
</dbReference>
<dbReference type="PANTHER" id="PTHR12304">
    <property type="entry name" value="INOSINE-URIDINE PREFERRING NUCLEOSIDE HYDROLASE"/>
    <property type="match status" value="1"/>
</dbReference>
<sequence length="332" mass="36317">MGDTDPDEPRESLESMWSSLLGFADRYAELGYGPLAAKLRAGGPPPPRVQHTPVIVDTDIGGDPDDAVALTCAARTLPELALVLTTDENGGGRARFARHLLDLHGRHDVPVVAGADLGNTRYYVVDGLTPDDVPAQPTDVLDAVRTVCASTDRHVRWVGMGPLTNLSAVLREAPELVDRLVVTQMGGAINYRDPARAEHNFRLDPDAARAVVATAADLLLVLSDVTFTEQIAISTESDTYRLLAAEGAPEWARLLRTHLDRWFTAFYPSSMQHDPLALATALQLPFVDFTRRRIALAPDARMSLDPEGHFAWVTTQADYPAFRSWLTEQLAY</sequence>
<dbReference type="GO" id="GO:0005829">
    <property type="term" value="C:cytosol"/>
    <property type="evidence" value="ECO:0007669"/>
    <property type="project" value="TreeGrafter"/>
</dbReference>
<keyword evidence="5" id="KW-1185">Reference proteome</keyword>